<dbReference type="EMBL" id="CP157484">
    <property type="protein sequence ID" value="XBO40462.1"/>
    <property type="molecule type" value="Genomic_DNA"/>
</dbReference>
<accession>A0AAU7JJA5</accession>
<dbReference type="RefSeq" id="WP_406857322.1">
    <property type="nucleotide sequence ID" value="NZ_CP157484.1"/>
</dbReference>
<reference evidence="1" key="1">
    <citation type="submission" date="2024-05" db="EMBL/GenBank/DDBJ databases">
        <authorList>
            <person name="Kim S."/>
            <person name="Heo J."/>
            <person name="Choi H."/>
            <person name="Choi Y."/>
            <person name="Kwon S.-W."/>
            <person name="Kim Y."/>
        </authorList>
    </citation>
    <scope>NUCLEOTIDE SEQUENCE</scope>
    <source>
        <strain evidence="1">KACC 23698</strain>
    </source>
</reference>
<sequence>MEALTPSSQAPGGLSFCGKALDYGAPLHDVAHGFVNVAEFKAVHGAAPTHGENVSRFHQNVQGGPAMR</sequence>
<evidence type="ECO:0000313" key="1">
    <source>
        <dbReference type="EMBL" id="XBO40462.1"/>
    </source>
</evidence>
<name>A0AAU7JJA5_9HYPH</name>
<organism evidence="1">
    <name type="scientific">Alsobacter sp. KACC 23698</name>
    <dbReference type="NCBI Taxonomy" id="3149229"/>
    <lineage>
        <taxon>Bacteria</taxon>
        <taxon>Pseudomonadati</taxon>
        <taxon>Pseudomonadota</taxon>
        <taxon>Alphaproteobacteria</taxon>
        <taxon>Hyphomicrobiales</taxon>
        <taxon>Alsobacteraceae</taxon>
        <taxon>Alsobacter</taxon>
    </lineage>
</organism>
<proteinExistence type="predicted"/>
<dbReference type="AlphaFoldDB" id="A0AAU7JJA5"/>
<gene>
    <name evidence="1" type="ORF">ABEG18_06760</name>
</gene>
<protein>
    <submittedName>
        <fullName evidence="1">Uncharacterized protein</fullName>
    </submittedName>
</protein>